<keyword evidence="1" id="KW-1133">Transmembrane helix</keyword>
<dbReference type="Pfam" id="PF18895">
    <property type="entry name" value="T4SS_pilin"/>
    <property type="match status" value="1"/>
</dbReference>
<evidence type="ECO:0000313" key="4">
    <source>
        <dbReference type="Proteomes" id="UP000228781"/>
    </source>
</evidence>
<feature type="signal peptide" evidence="2">
    <location>
        <begin position="1"/>
        <end position="27"/>
    </location>
</feature>
<name>A0A2M8EIY5_UNCKA</name>
<accession>A0A2M8EIY5</accession>
<dbReference type="EMBL" id="PFSK01000029">
    <property type="protein sequence ID" value="PJC22636.1"/>
    <property type="molecule type" value="Genomic_DNA"/>
</dbReference>
<dbReference type="AlphaFoldDB" id="A0A2M8EIY5"/>
<sequence>MAIYHVRKLGLVVGIILLSLSPSLVLAATPSTPTTDKLFASCREAPVSDVCSADRSTTDSPVNHFIKVAAGIVAFLTGVVAVIMIVVSGFSYITSGGNAEKATNARRRLITALIGLAVVALAWTLISFLTDKLVKT</sequence>
<keyword evidence="1" id="KW-0472">Membrane</keyword>
<reference evidence="4" key="1">
    <citation type="submission" date="2017-09" db="EMBL/GenBank/DDBJ databases">
        <title>Depth-based differentiation of microbial function through sediment-hosted aquifers and enrichment of novel symbionts in the deep terrestrial subsurface.</title>
        <authorList>
            <person name="Probst A.J."/>
            <person name="Ladd B."/>
            <person name="Jarett J.K."/>
            <person name="Geller-Mcgrath D.E."/>
            <person name="Sieber C.M.K."/>
            <person name="Emerson J.B."/>
            <person name="Anantharaman K."/>
            <person name="Thomas B.C."/>
            <person name="Malmstrom R."/>
            <person name="Stieglmeier M."/>
            <person name="Klingl A."/>
            <person name="Woyke T."/>
            <person name="Ryan C.M."/>
            <person name="Banfield J.F."/>
        </authorList>
    </citation>
    <scope>NUCLEOTIDE SEQUENCE [LARGE SCALE GENOMIC DNA]</scope>
</reference>
<keyword evidence="2" id="KW-0732">Signal</keyword>
<organism evidence="3 4">
    <name type="scientific">candidate division WWE3 bacterium CG_4_9_14_0_2_um_filter_48_10</name>
    <dbReference type="NCBI Taxonomy" id="1975078"/>
    <lineage>
        <taxon>Bacteria</taxon>
        <taxon>Katanobacteria</taxon>
    </lineage>
</organism>
<feature type="transmembrane region" description="Helical" evidence="1">
    <location>
        <begin position="65"/>
        <end position="88"/>
    </location>
</feature>
<dbReference type="InterPro" id="IPR043993">
    <property type="entry name" value="T4SS_pilin"/>
</dbReference>
<feature type="transmembrane region" description="Helical" evidence="1">
    <location>
        <begin position="109"/>
        <end position="130"/>
    </location>
</feature>
<dbReference type="Proteomes" id="UP000228781">
    <property type="component" value="Unassembled WGS sequence"/>
</dbReference>
<protein>
    <submittedName>
        <fullName evidence="3">Uncharacterized protein</fullName>
    </submittedName>
</protein>
<evidence type="ECO:0000256" key="2">
    <source>
        <dbReference type="SAM" id="SignalP"/>
    </source>
</evidence>
<feature type="chain" id="PRO_5014779677" evidence="2">
    <location>
        <begin position="28"/>
        <end position="136"/>
    </location>
</feature>
<gene>
    <name evidence="3" type="ORF">CO059_02115</name>
</gene>
<keyword evidence="1" id="KW-0812">Transmembrane</keyword>
<evidence type="ECO:0000256" key="1">
    <source>
        <dbReference type="SAM" id="Phobius"/>
    </source>
</evidence>
<proteinExistence type="predicted"/>
<evidence type="ECO:0000313" key="3">
    <source>
        <dbReference type="EMBL" id="PJC22636.1"/>
    </source>
</evidence>
<comment type="caution">
    <text evidence="3">The sequence shown here is derived from an EMBL/GenBank/DDBJ whole genome shotgun (WGS) entry which is preliminary data.</text>
</comment>